<dbReference type="FunFam" id="3.30.70.660:FF:000002">
    <property type="entry name" value="tRNA pseudouridine synthase"/>
    <property type="match status" value="1"/>
</dbReference>
<evidence type="ECO:0000256" key="10">
    <source>
        <dbReference type="PIRSR" id="PIRSR641708-2"/>
    </source>
</evidence>
<keyword evidence="6" id="KW-0413">Isomerase</keyword>
<comment type="subcellular location">
    <subcellularLocation>
        <location evidence="2">Nucleus</location>
    </subcellularLocation>
</comment>
<dbReference type="GO" id="GO:0003723">
    <property type="term" value="F:RNA binding"/>
    <property type="evidence" value="ECO:0007669"/>
    <property type="project" value="InterPro"/>
</dbReference>
<name>A0A7S0ZG47_9RHOD</name>
<dbReference type="InterPro" id="IPR020094">
    <property type="entry name" value="TruA/RsuA/RluB/E/F_N"/>
</dbReference>
<evidence type="ECO:0000259" key="11">
    <source>
        <dbReference type="Pfam" id="PF01416"/>
    </source>
</evidence>
<evidence type="ECO:0000256" key="3">
    <source>
        <dbReference type="ARBA" id="ARBA00009375"/>
    </source>
</evidence>
<comment type="catalytic activity">
    <reaction evidence="8">
        <text>a uridine in tRNA = a pseudouridine in tRNA</text>
        <dbReference type="Rhea" id="RHEA:54572"/>
        <dbReference type="Rhea" id="RHEA-COMP:13339"/>
        <dbReference type="Rhea" id="RHEA-COMP:13934"/>
        <dbReference type="ChEBI" id="CHEBI:65314"/>
        <dbReference type="ChEBI" id="CHEBI:65315"/>
    </reaction>
</comment>
<dbReference type="PANTHER" id="PTHR11142">
    <property type="entry name" value="PSEUDOURIDYLATE SYNTHASE"/>
    <property type="match status" value="1"/>
</dbReference>
<dbReference type="GO" id="GO:0005634">
    <property type="term" value="C:nucleus"/>
    <property type="evidence" value="ECO:0007669"/>
    <property type="project" value="UniProtKB-SubCell"/>
</dbReference>
<evidence type="ECO:0000256" key="5">
    <source>
        <dbReference type="ARBA" id="ARBA00022694"/>
    </source>
</evidence>
<keyword evidence="7" id="KW-0539">Nucleus</keyword>
<dbReference type="Gene3D" id="3.30.70.660">
    <property type="entry name" value="Pseudouridine synthase I, catalytic domain, C-terminal subdomain"/>
    <property type="match status" value="1"/>
</dbReference>
<dbReference type="GO" id="GO:0031119">
    <property type="term" value="P:tRNA pseudouridine synthesis"/>
    <property type="evidence" value="ECO:0007669"/>
    <property type="project" value="InterPro"/>
</dbReference>
<evidence type="ECO:0000256" key="7">
    <source>
        <dbReference type="ARBA" id="ARBA00023242"/>
    </source>
</evidence>
<comment type="similarity">
    <text evidence="3">Belongs to the tRNA pseudouridine synthase TruA family.</text>
</comment>
<dbReference type="InterPro" id="IPR020103">
    <property type="entry name" value="PsdUridine_synth_cat_dom_sf"/>
</dbReference>
<accession>A0A7S0ZG47</accession>
<dbReference type="Gene3D" id="3.30.70.580">
    <property type="entry name" value="Pseudouridine synthase I, catalytic domain, N-terminal subdomain"/>
    <property type="match status" value="1"/>
</dbReference>
<evidence type="ECO:0000256" key="6">
    <source>
        <dbReference type="ARBA" id="ARBA00023235"/>
    </source>
</evidence>
<dbReference type="Pfam" id="PF01416">
    <property type="entry name" value="PseudoU_synth_1"/>
    <property type="match status" value="1"/>
</dbReference>
<reference evidence="12" key="1">
    <citation type="submission" date="2021-01" db="EMBL/GenBank/DDBJ databases">
        <authorList>
            <person name="Corre E."/>
            <person name="Pelletier E."/>
            <person name="Niang G."/>
            <person name="Scheremetjew M."/>
            <person name="Finn R."/>
            <person name="Kale V."/>
            <person name="Holt S."/>
            <person name="Cochrane G."/>
            <person name="Meng A."/>
            <person name="Brown T."/>
            <person name="Cohen L."/>
        </authorList>
    </citation>
    <scope>NUCLEOTIDE SEQUENCE</scope>
    <source>
        <strain evidence="12">CCMP3278</strain>
    </source>
</reference>
<evidence type="ECO:0000256" key="8">
    <source>
        <dbReference type="ARBA" id="ARBA00036943"/>
    </source>
</evidence>
<dbReference type="AlphaFoldDB" id="A0A7S0ZG47"/>
<evidence type="ECO:0000256" key="4">
    <source>
        <dbReference type="ARBA" id="ARBA00022664"/>
    </source>
</evidence>
<evidence type="ECO:0000256" key="9">
    <source>
        <dbReference type="PIRSR" id="PIRSR641708-1"/>
    </source>
</evidence>
<evidence type="ECO:0000256" key="1">
    <source>
        <dbReference type="ARBA" id="ARBA00001166"/>
    </source>
</evidence>
<feature type="active site" description="Nucleophile" evidence="9">
    <location>
        <position position="171"/>
    </location>
</feature>
<dbReference type="PANTHER" id="PTHR11142:SF4">
    <property type="entry name" value="PSEUDOURIDYLATE SYNTHASE 1 HOMOLOG"/>
    <property type="match status" value="1"/>
</dbReference>
<comment type="catalytic activity">
    <reaction evidence="1">
        <text>a uridine in mRNA = a pseudouridine in mRNA</text>
        <dbReference type="Rhea" id="RHEA:56644"/>
        <dbReference type="Rhea" id="RHEA-COMP:14658"/>
        <dbReference type="Rhea" id="RHEA-COMP:14659"/>
        <dbReference type="ChEBI" id="CHEBI:65314"/>
        <dbReference type="ChEBI" id="CHEBI:65315"/>
    </reaction>
</comment>
<keyword evidence="4" id="KW-0507">mRNA processing</keyword>
<dbReference type="InterPro" id="IPR020095">
    <property type="entry name" value="PsdUridine_synth_TruA_C"/>
</dbReference>
<feature type="domain" description="Pseudouridine synthase I TruA alpha/beta" evidence="11">
    <location>
        <begin position="257"/>
        <end position="365"/>
    </location>
</feature>
<keyword evidence="5" id="KW-0819">tRNA processing</keyword>
<gene>
    <name evidence="12" type="ORF">TOLI1172_LOCUS5167</name>
</gene>
<dbReference type="GO" id="GO:0009982">
    <property type="term" value="F:pseudouridine synthase activity"/>
    <property type="evidence" value="ECO:0007669"/>
    <property type="project" value="InterPro"/>
</dbReference>
<dbReference type="CDD" id="cd02568">
    <property type="entry name" value="PseudoU_synth_PUS1_PUS2"/>
    <property type="match status" value="1"/>
</dbReference>
<dbReference type="GO" id="GO:0006397">
    <property type="term" value="P:mRNA processing"/>
    <property type="evidence" value="ECO:0007669"/>
    <property type="project" value="UniProtKB-KW"/>
</dbReference>
<dbReference type="FunFam" id="3.30.70.580:FF:000002">
    <property type="entry name" value="tRNA pseudouridine synthase"/>
    <property type="match status" value="1"/>
</dbReference>
<dbReference type="SUPFAM" id="SSF55120">
    <property type="entry name" value="Pseudouridine synthase"/>
    <property type="match status" value="1"/>
</dbReference>
<dbReference type="NCBIfam" id="TIGR00071">
    <property type="entry name" value="hisT_truA"/>
    <property type="match status" value="1"/>
</dbReference>
<protein>
    <recommendedName>
        <fullName evidence="11">Pseudouridine synthase I TruA alpha/beta domain-containing protein</fullName>
    </recommendedName>
</protein>
<sequence>MSEIGCDQSIVSYFAFVLYSQSNSVSKTSLCSGYNQRFACNTTMNLLFTSSFSKSIRNHGGLQVFKDSCIKYCRHSPILMKSSESIDQNRDNLRTPNVNALGQLIIRSTCKKKVAILLGYVGKNYSGWQKNPNIESVEEALEESLHAAGLISDVNVGSLSKSSWTSCARTDKGVSAASQVVGMKIQWPRDLEFDCKVVRDQLAQCVPEDMIIYGVKKVVGSFNARTACFARTYEYLLPVSCLKDGVHGIPKLNEILANYIGTHSFHNFTKVNKISGAGLSRYMMNFEAYPLEIVQLDTHAQQFVPLRVTGQSFVLYQIRKMVSLALLVQKEWVCESEMKRCLSIGESANIPPAPAEGLFLHDLVYSKYNERFQGKSDEIGFQEFHQQRVHFKVNHIFPYICGNNGQLAAMEEWLDTTRDFLTRGDPKEVNLQSLLTHNNNNYTSSIE</sequence>
<organism evidence="12">
    <name type="scientific">Timspurckia oligopyrenoides</name>
    <dbReference type="NCBI Taxonomy" id="708627"/>
    <lineage>
        <taxon>Eukaryota</taxon>
        <taxon>Rhodophyta</taxon>
        <taxon>Bangiophyceae</taxon>
        <taxon>Porphyridiales</taxon>
        <taxon>Porphyridiaceae</taxon>
        <taxon>Timspurckia</taxon>
    </lineage>
</organism>
<dbReference type="EMBL" id="HBFP01007207">
    <property type="protein sequence ID" value="CAD8820773.1"/>
    <property type="molecule type" value="Transcribed_RNA"/>
</dbReference>
<dbReference type="InterPro" id="IPR041708">
    <property type="entry name" value="PUS1/PUS2-like"/>
</dbReference>
<evidence type="ECO:0000256" key="2">
    <source>
        <dbReference type="ARBA" id="ARBA00004123"/>
    </source>
</evidence>
<feature type="binding site" evidence="10">
    <location>
        <position position="233"/>
    </location>
    <ligand>
        <name>substrate</name>
    </ligand>
</feature>
<dbReference type="GO" id="GO:1990481">
    <property type="term" value="P:mRNA pseudouridine synthesis"/>
    <property type="evidence" value="ECO:0007669"/>
    <property type="project" value="TreeGrafter"/>
</dbReference>
<dbReference type="InterPro" id="IPR020097">
    <property type="entry name" value="PsdUridine_synth_TruA_a/b_dom"/>
</dbReference>
<proteinExistence type="inferred from homology"/>
<evidence type="ECO:0000313" key="12">
    <source>
        <dbReference type="EMBL" id="CAD8820773.1"/>
    </source>
</evidence>
<dbReference type="InterPro" id="IPR001406">
    <property type="entry name" value="PsdUridine_synth_TruA"/>
</dbReference>